<feature type="region of interest" description="Disordered" evidence="1">
    <location>
        <begin position="28"/>
        <end position="48"/>
    </location>
</feature>
<proteinExistence type="predicted"/>
<organism evidence="2 3">
    <name type="scientific">Petrolisthes manimaculis</name>
    <dbReference type="NCBI Taxonomy" id="1843537"/>
    <lineage>
        <taxon>Eukaryota</taxon>
        <taxon>Metazoa</taxon>
        <taxon>Ecdysozoa</taxon>
        <taxon>Arthropoda</taxon>
        <taxon>Crustacea</taxon>
        <taxon>Multicrustacea</taxon>
        <taxon>Malacostraca</taxon>
        <taxon>Eumalacostraca</taxon>
        <taxon>Eucarida</taxon>
        <taxon>Decapoda</taxon>
        <taxon>Pleocyemata</taxon>
        <taxon>Anomura</taxon>
        <taxon>Galatheoidea</taxon>
        <taxon>Porcellanidae</taxon>
        <taxon>Petrolisthes</taxon>
    </lineage>
</organism>
<dbReference type="EMBL" id="JAWZYT010005943">
    <property type="protein sequence ID" value="KAK4289204.1"/>
    <property type="molecule type" value="Genomic_DNA"/>
</dbReference>
<dbReference type="Proteomes" id="UP001292094">
    <property type="component" value="Unassembled WGS sequence"/>
</dbReference>
<gene>
    <name evidence="2" type="ORF">Pmani_037815</name>
</gene>
<evidence type="ECO:0000313" key="2">
    <source>
        <dbReference type="EMBL" id="KAK4289204.1"/>
    </source>
</evidence>
<evidence type="ECO:0000313" key="3">
    <source>
        <dbReference type="Proteomes" id="UP001292094"/>
    </source>
</evidence>
<accession>A0AAE1TMY3</accession>
<name>A0AAE1TMY3_9EUCA</name>
<reference evidence="2" key="1">
    <citation type="submission" date="2023-11" db="EMBL/GenBank/DDBJ databases">
        <title>Genome assemblies of two species of porcelain crab, Petrolisthes cinctipes and Petrolisthes manimaculis (Anomura: Porcellanidae).</title>
        <authorList>
            <person name="Angst P."/>
        </authorList>
    </citation>
    <scope>NUCLEOTIDE SEQUENCE</scope>
    <source>
        <strain evidence="2">PB745_02</strain>
        <tissue evidence="2">Gill</tissue>
    </source>
</reference>
<protein>
    <submittedName>
        <fullName evidence="2">Uncharacterized protein</fullName>
    </submittedName>
</protein>
<keyword evidence="3" id="KW-1185">Reference proteome</keyword>
<comment type="caution">
    <text evidence="2">The sequence shown here is derived from an EMBL/GenBank/DDBJ whole genome shotgun (WGS) entry which is preliminary data.</text>
</comment>
<evidence type="ECO:0000256" key="1">
    <source>
        <dbReference type="SAM" id="MobiDB-lite"/>
    </source>
</evidence>
<dbReference type="AlphaFoldDB" id="A0AAE1TMY3"/>
<sequence length="102" mass="11430">MCLMTATKFQEKLRVVCQYADTQTPAKFPSVAESSTKVPTPRRDQQPIAAPTTRPLMLIIIVPGYVVVGRSESVCLVQWLREGVSLSVPVTLPRHHHRHTCH</sequence>